<evidence type="ECO:0000313" key="2">
    <source>
        <dbReference type="Proteomes" id="UP000192333"/>
    </source>
</evidence>
<keyword evidence="2" id="KW-1185">Reference proteome</keyword>
<gene>
    <name evidence="1" type="ORF">SAMN00777080_0263</name>
</gene>
<dbReference type="AlphaFoldDB" id="A0A1W2GYK3"/>
<evidence type="ECO:0000313" key="1">
    <source>
        <dbReference type="EMBL" id="SMD41733.1"/>
    </source>
</evidence>
<proteinExistence type="predicted"/>
<evidence type="ECO:0008006" key="3">
    <source>
        <dbReference type="Google" id="ProtNLM"/>
    </source>
</evidence>
<name>A0A1W2GYK3_9BACT</name>
<accession>A0A1W2GYK3</accession>
<protein>
    <recommendedName>
        <fullName evidence="3">Lipocalin-like domain-containing protein</fullName>
    </recommendedName>
</protein>
<sequence length="154" mass="17962">MDFVLIGYGINIKKNSVFWALGLVVSVSLLSCGQKEKNPLLGNWYAFEQDSTYYELYVNDTLIVLNNDNIGPIGYDYMIKENMLYISNDAGMERIWKMNEISDNYFIIEDRLESIKYYRLDLPIDFFLSIQDSVSYAEFKMGFGSRFEDNTVIQ</sequence>
<dbReference type="EMBL" id="LT838813">
    <property type="protein sequence ID" value="SMD41733.1"/>
    <property type="molecule type" value="Genomic_DNA"/>
</dbReference>
<reference evidence="2" key="1">
    <citation type="submission" date="2017-04" db="EMBL/GenBank/DDBJ databases">
        <authorList>
            <person name="Varghese N."/>
            <person name="Submissions S."/>
        </authorList>
    </citation>
    <scope>NUCLEOTIDE SEQUENCE [LARGE SCALE GENOMIC DNA]</scope>
    <source>
        <strain evidence="2">DSM 16537</strain>
    </source>
</reference>
<organism evidence="1 2">
    <name type="scientific">Aquiflexum balticum DSM 16537</name>
    <dbReference type="NCBI Taxonomy" id="758820"/>
    <lineage>
        <taxon>Bacteria</taxon>
        <taxon>Pseudomonadati</taxon>
        <taxon>Bacteroidota</taxon>
        <taxon>Cytophagia</taxon>
        <taxon>Cytophagales</taxon>
        <taxon>Cyclobacteriaceae</taxon>
        <taxon>Aquiflexum</taxon>
    </lineage>
</organism>
<dbReference type="Proteomes" id="UP000192333">
    <property type="component" value="Chromosome I"/>
</dbReference>
<dbReference type="RefSeq" id="WP_084118596.1">
    <property type="nucleotide sequence ID" value="NZ_LT838813.1"/>
</dbReference>
<dbReference type="OrthoDB" id="827293at2"/>